<dbReference type="EMBL" id="FOFU01000002">
    <property type="protein sequence ID" value="SEQ05987.1"/>
    <property type="molecule type" value="Genomic_DNA"/>
</dbReference>
<dbReference type="Pfam" id="PF12833">
    <property type="entry name" value="HTH_18"/>
    <property type="match status" value="1"/>
</dbReference>
<dbReference type="InterPro" id="IPR010499">
    <property type="entry name" value="AraC_E-bd"/>
</dbReference>
<evidence type="ECO:0000313" key="6">
    <source>
        <dbReference type="Proteomes" id="UP000182360"/>
    </source>
</evidence>
<keyword evidence="2" id="KW-0238">DNA-binding</keyword>
<dbReference type="PANTHER" id="PTHR47504:SF5">
    <property type="entry name" value="RIGHT ORIGIN-BINDING PROTEIN"/>
    <property type="match status" value="1"/>
</dbReference>
<dbReference type="PROSITE" id="PS01124">
    <property type="entry name" value="HTH_ARAC_FAMILY_2"/>
    <property type="match status" value="1"/>
</dbReference>
<dbReference type="SMART" id="SM00342">
    <property type="entry name" value="HTH_ARAC"/>
    <property type="match status" value="1"/>
</dbReference>
<evidence type="ECO:0000256" key="1">
    <source>
        <dbReference type="ARBA" id="ARBA00023015"/>
    </source>
</evidence>
<gene>
    <name evidence="5" type="ORF">SAMN04487977_102351</name>
</gene>
<name>A0A1H9CXZ1_9SPIR</name>
<dbReference type="Proteomes" id="UP000182360">
    <property type="component" value="Unassembled WGS sequence"/>
</dbReference>
<dbReference type="Pfam" id="PF14526">
    <property type="entry name" value="Cass2"/>
    <property type="match status" value="1"/>
</dbReference>
<dbReference type="InterPro" id="IPR011256">
    <property type="entry name" value="Reg_factor_effector_dom_sf"/>
</dbReference>
<proteinExistence type="predicted"/>
<dbReference type="OrthoDB" id="9801123at2"/>
<dbReference type="Gene3D" id="1.10.10.60">
    <property type="entry name" value="Homeodomain-like"/>
    <property type="match status" value="2"/>
</dbReference>
<evidence type="ECO:0000256" key="2">
    <source>
        <dbReference type="ARBA" id="ARBA00023125"/>
    </source>
</evidence>
<sequence length="294" mass="33779">MEWLTSIRKAIDYMEAHLEDDISAQDVADQVFMSSFFFQKGFSLMTGYGLGEYIRNRRLYLAALDLQKTDEKIIDIAFRYCYETPESFTKAFSRFHGVSPSQVREGSPVKPFLPLKIEISIHGGNQMDYKIKTMAGFKVIGFAREFDGETSYVEIPKFWDEIREKYAARVWSGEAPSNNYEKAIIENNIGEYGVCVDDIGEGKFRYFVAGLYKGGEIPEGMSVYELPDFDWAIFDCYGPCPKALQDVNTKIWKEWLPGNPDFEFPGRVNIEWYGDGDPSTSDYHCAIWIPVKKK</sequence>
<dbReference type="InterPro" id="IPR050959">
    <property type="entry name" value="MarA-like"/>
</dbReference>
<dbReference type="SUPFAM" id="SSF46689">
    <property type="entry name" value="Homeodomain-like"/>
    <property type="match status" value="2"/>
</dbReference>
<dbReference type="SMART" id="SM00871">
    <property type="entry name" value="AraC_E_bind"/>
    <property type="match status" value="1"/>
</dbReference>
<dbReference type="SUPFAM" id="SSF55136">
    <property type="entry name" value="Probable bacterial effector-binding domain"/>
    <property type="match status" value="1"/>
</dbReference>
<keyword evidence="1" id="KW-0805">Transcription regulation</keyword>
<organism evidence="5 6">
    <name type="scientific">Treponema bryantii</name>
    <dbReference type="NCBI Taxonomy" id="163"/>
    <lineage>
        <taxon>Bacteria</taxon>
        <taxon>Pseudomonadati</taxon>
        <taxon>Spirochaetota</taxon>
        <taxon>Spirochaetia</taxon>
        <taxon>Spirochaetales</taxon>
        <taxon>Treponemataceae</taxon>
        <taxon>Treponema</taxon>
    </lineage>
</organism>
<dbReference type="InterPro" id="IPR029441">
    <property type="entry name" value="Cass2"/>
</dbReference>
<dbReference type="Gene3D" id="3.20.80.10">
    <property type="entry name" value="Regulatory factor, effector binding domain"/>
    <property type="match status" value="1"/>
</dbReference>
<dbReference type="PANTHER" id="PTHR47504">
    <property type="entry name" value="RIGHT ORIGIN-BINDING PROTEIN"/>
    <property type="match status" value="1"/>
</dbReference>
<dbReference type="GO" id="GO:0043565">
    <property type="term" value="F:sequence-specific DNA binding"/>
    <property type="evidence" value="ECO:0007669"/>
    <property type="project" value="InterPro"/>
</dbReference>
<dbReference type="InterPro" id="IPR018060">
    <property type="entry name" value="HTH_AraC"/>
</dbReference>
<feature type="domain" description="HTH araC/xylS-type" evidence="4">
    <location>
        <begin position="8"/>
        <end position="106"/>
    </location>
</feature>
<evidence type="ECO:0000259" key="4">
    <source>
        <dbReference type="PROSITE" id="PS01124"/>
    </source>
</evidence>
<reference evidence="5 6" key="1">
    <citation type="submission" date="2016-10" db="EMBL/GenBank/DDBJ databases">
        <authorList>
            <person name="de Groot N.N."/>
        </authorList>
    </citation>
    <scope>NUCLEOTIDE SEQUENCE [LARGE SCALE GENOMIC DNA]</scope>
    <source>
        <strain evidence="5 6">B25</strain>
    </source>
</reference>
<keyword evidence="3" id="KW-0804">Transcription</keyword>
<dbReference type="InterPro" id="IPR009057">
    <property type="entry name" value="Homeodomain-like_sf"/>
</dbReference>
<dbReference type="AlphaFoldDB" id="A0A1H9CXZ1"/>
<evidence type="ECO:0000313" key="5">
    <source>
        <dbReference type="EMBL" id="SEQ05987.1"/>
    </source>
</evidence>
<dbReference type="RefSeq" id="WP_074641490.1">
    <property type="nucleotide sequence ID" value="NZ_FOFU01000002.1"/>
</dbReference>
<dbReference type="STRING" id="163.SAMN04487775_10879"/>
<dbReference type="GO" id="GO:0003700">
    <property type="term" value="F:DNA-binding transcription factor activity"/>
    <property type="evidence" value="ECO:0007669"/>
    <property type="project" value="InterPro"/>
</dbReference>
<evidence type="ECO:0000256" key="3">
    <source>
        <dbReference type="ARBA" id="ARBA00023163"/>
    </source>
</evidence>
<accession>A0A1H9CXZ1</accession>
<keyword evidence="6" id="KW-1185">Reference proteome</keyword>
<protein>
    <submittedName>
        <fullName evidence="5">AraC family transcriptional regulator</fullName>
    </submittedName>
</protein>